<evidence type="ECO:0000259" key="8">
    <source>
        <dbReference type="PROSITE" id="PS50217"/>
    </source>
</evidence>
<organism evidence="9 10">
    <name type="scientific">Alosa alosa</name>
    <name type="common">allis shad</name>
    <dbReference type="NCBI Taxonomy" id="278164"/>
    <lineage>
        <taxon>Eukaryota</taxon>
        <taxon>Metazoa</taxon>
        <taxon>Chordata</taxon>
        <taxon>Craniata</taxon>
        <taxon>Vertebrata</taxon>
        <taxon>Euteleostomi</taxon>
        <taxon>Actinopterygii</taxon>
        <taxon>Neopterygii</taxon>
        <taxon>Teleostei</taxon>
        <taxon>Clupei</taxon>
        <taxon>Clupeiformes</taxon>
        <taxon>Clupeoidei</taxon>
        <taxon>Clupeidae</taxon>
        <taxon>Alosa</taxon>
    </lineage>
</organism>
<evidence type="ECO:0000256" key="5">
    <source>
        <dbReference type="ARBA" id="ARBA00023242"/>
    </source>
</evidence>
<sequence>MEEASLKKSTSSKCSSLHPQGPACGSKGESQAATMVKLPNGQIMQVQRVIQTPQSTVIQSPQVQKPQLEDAHHGKDAPGSKTRRENVSRRAPYRKVNNLASDSPSVPRIEDKAEDGDNSGVPAIPLQTSIFQTSTGQYIAFTQGGAIQITNAAGEGLQGLQTLTMPPSGAPQSGPPMVPYGTQSGDGTQQYYMPGSKMMVQAATGDISAYQIRTSAPSLPQGVMMSGSSSSMHRPQQHTEEATRKRELRLLKNREAAKECRRRKREYVRCLETRLSVLEVQNKKLLEELQYLKDIYNVKSS</sequence>
<dbReference type="Pfam" id="PF00170">
    <property type="entry name" value="bZIP_1"/>
    <property type="match status" value="1"/>
</dbReference>
<feature type="coiled-coil region" evidence="6">
    <location>
        <begin position="268"/>
        <end position="295"/>
    </location>
</feature>
<dbReference type="GO" id="GO:0000981">
    <property type="term" value="F:DNA-binding transcription factor activity, RNA polymerase II-specific"/>
    <property type="evidence" value="ECO:0007669"/>
    <property type="project" value="TreeGrafter"/>
</dbReference>
<dbReference type="FunFam" id="1.20.5.170:FF:000003">
    <property type="entry name" value="cAMP-responsive element modulator isoform X2"/>
    <property type="match status" value="1"/>
</dbReference>
<keyword evidence="10" id="KW-1185">Reference proteome</keyword>
<dbReference type="Proteomes" id="UP000823561">
    <property type="component" value="Chromosome 16"/>
</dbReference>
<proteinExistence type="predicted"/>
<feature type="compositionally biased region" description="Polar residues" evidence="7">
    <location>
        <begin position="54"/>
        <end position="65"/>
    </location>
</feature>
<dbReference type="PANTHER" id="PTHR45879">
    <property type="entry name" value="CYCLIC AMP RESPONSE ELEMENT-BINDING PROTEIN B"/>
    <property type="match status" value="1"/>
</dbReference>
<name>A0AAV6G0N5_9TELE</name>
<keyword evidence="5" id="KW-0539">Nucleus</keyword>
<keyword evidence="3" id="KW-0238">DNA-binding</keyword>
<accession>A0AAV6G0N5</accession>
<feature type="region of interest" description="Disordered" evidence="7">
    <location>
        <begin position="54"/>
        <end position="121"/>
    </location>
</feature>
<dbReference type="CDD" id="cd14690">
    <property type="entry name" value="bZIP_CREB1"/>
    <property type="match status" value="1"/>
</dbReference>
<evidence type="ECO:0000256" key="3">
    <source>
        <dbReference type="ARBA" id="ARBA00023125"/>
    </source>
</evidence>
<dbReference type="PANTHER" id="PTHR45879:SF4">
    <property type="entry name" value="CAMP-RESPONSIVE ELEMENT MODULATOR"/>
    <property type="match status" value="1"/>
</dbReference>
<dbReference type="PROSITE" id="PS00036">
    <property type="entry name" value="BZIP_BASIC"/>
    <property type="match status" value="1"/>
</dbReference>
<keyword evidence="6" id="KW-0175">Coiled coil</keyword>
<dbReference type="InterPro" id="IPR004827">
    <property type="entry name" value="bZIP"/>
</dbReference>
<evidence type="ECO:0000256" key="4">
    <source>
        <dbReference type="ARBA" id="ARBA00023163"/>
    </source>
</evidence>
<dbReference type="AlphaFoldDB" id="A0AAV6G0N5"/>
<feature type="region of interest" description="Disordered" evidence="7">
    <location>
        <begin position="221"/>
        <end position="243"/>
    </location>
</feature>
<keyword evidence="4" id="KW-0804">Transcription</keyword>
<evidence type="ECO:0000256" key="6">
    <source>
        <dbReference type="SAM" id="Coils"/>
    </source>
</evidence>
<evidence type="ECO:0000256" key="7">
    <source>
        <dbReference type="SAM" id="MobiDB-lite"/>
    </source>
</evidence>
<dbReference type="InterPro" id="IPR046347">
    <property type="entry name" value="bZIP_sf"/>
</dbReference>
<reference evidence="9" key="1">
    <citation type="submission" date="2020-10" db="EMBL/GenBank/DDBJ databases">
        <title>Chromosome-scale genome assembly of the Allis shad, Alosa alosa.</title>
        <authorList>
            <person name="Margot Z."/>
            <person name="Christophe K."/>
            <person name="Cabau C."/>
            <person name="Louis A."/>
            <person name="Berthelot C."/>
            <person name="Parey E."/>
            <person name="Roest Crollius H."/>
            <person name="Montfort J."/>
            <person name="Robinson-Rechavi M."/>
            <person name="Bucao C."/>
            <person name="Bouchez O."/>
            <person name="Gislard M."/>
            <person name="Lluch J."/>
            <person name="Milhes M."/>
            <person name="Lampietro C."/>
            <person name="Lopez Roques C."/>
            <person name="Donnadieu C."/>
            <person name="Braasch I."/>
            <person name="Desvignes T."/>
            <person name="Postlethwait J."/>
            <person name="Bobe J."/>
            <person name="Guiguen Y."/>
        </authorList>
    </citation>
    <scope>NUCLEOTIDE SEQUENCE</scope>
    <source>
        <strain evidence="9">M-15738</strain>
        <tissue evidence="9">Blood</tissue>
    </source>
</reference>
<evidence type="ECO:0000313" key="9">
    <source>
        <dbReference type="EMBL" id="KAG5268390.1"/>
    </source>
</evidence>
<dbReference type="GO" id="GO:0000978">
    <property type="term" value="F:RNA polymerase II cis-regulatory region sequence-specific DNA binding"/>
    <property type="evidence" value="ECO:0007669"/>
    <property type="project" value="TreeGrafter"/>
</dbReference>
<dbReference type="SUPFAM" id="SSF57959">
    <property type="entry name" value="Leucine zipper domain"/>
    <property type="match status" value="1"/>
</dbReference>
<dbReference type="Gene3D" id="1.20.5.170">
    <property type="match status" value="1"/>
</dbReference>
<comment type="caution">
    <text evidence="9">The sequence shown here is derived from an EMBL/GenBank/DDBJ whole genome shotgun (WGS) entry which is preliminary data.</text>
</comment>
<feature type="compositionally biased region" description="Basic and acidic residues" evidence="7">
    <location>
        <begin position="67"/>
        <end position="88"/>
    </location>
</feature>
<evidence type="ECO:0000256" key="2">
    <source>
        <dbReference type="ARBA" id="ARBA00023015"/>
    </source>
</evidence>
<comment type="subcellular location">
    <subcellularLocation>
        <location evidence="1">Nucleus</location>
    </subcellularLocation>
</comment>
<dbReference type="PROSITE" id="PS50217">
    <property type="entry name" value="BZIP"/>
    <property type="match status" value="1"/>
</dbReference>
<gene>
    <name evidence="9" type="ORF">AALO_G00212060</name>
</gene>
<evidence type="ECO:0000313" key="10">
    <source>
        <dbReference type="Proteomes" id="UP000823561"/>
    </source>
</evidence>
<dbReference type="InterPro" id="IPR001630">
    <property type="entry name" value="Leuzip_CREB"/>
</dbReference>
<keyword evidence="2" id="KW-0805">Transcription regulation</keyword>
<dbReference type="EMBL" id="JADWDJ010000016">
    <property type="protein sequence ID" value="KAG5268390.1"/>
    <property type="molecule type" value="Genomic_DNA"/>
</dbReference>
<dbReference type="PRINTS" id="PR00041">
    <property type="entry name" value="LEUZIPPRCREB"/>
</dbReference>
<feature type="compositionally biased region" description="Low complexity" evidence="7">
    <location>
        <begin position="7"/>
        <end position="17"/>
    </location>
</feature>
<feature type="domain" description="BZIP" evidence="8">
    <location>
        <begin position="243"/>
        <end position="294"/>
    </location>
</feature>
<feature type="region of interest" description="Disordered" evidence="7">
    <location>
        <begin position="1"/>
        <end position="36"/>
    </location>
</feature>
<dbReference type="SMART" id="SM00338">
    <property type="entry name" value="BRLZ"/>
    <property type="match status" value="1"/>
</dbReference>
<evidence type="ECO:0000256" key="1">
    <source>
        <dbReference type="ARBA" id="ARBA00004123"/>
    </source>
</evidence>
<protein>
    <recommendedName>
        <fullName evidence="8">BZIP domain-containing protein</fullName>
    </recommendedName>
</protein>
<dbReference type="GO" id="GO:1990589">
    <property type="term" value="C:ATF4-CREB1 transcription factor complex"/>
    <property type="evidence" value="ECO:0007669"/>
    <property type="project" value="TreeGrafter"/>
</dbReference>